<gene>
    <name evidence="1" type="ORF">HNQ80_003853</name>
</gene>
<accession>A0A841L0K5</accession>
<evidence type="ECO:0000313" key="2">
    <source>
        <dbReference type="Proteomes" id="UP000579281"/>
    </source>
</evidence>
<evidence type="ECO:0000313" key="1">
    <source>
        <dbReference type="EMBL" id="MBB6217730.1"/>
    </source>
</evidence>
<dbReference type="AlphaFoldDB" id="A0A841L0K5"/>
<comment type="caution">
    <text evidence="1">The sequence shown here is derived from an EMBL/GenBank/DDBJ whole genome shotgun (WGS) entry which is preliminary data.</text>
</comment>
<reference evidence="1 2" key="1">
    <citation type="submission" date="2020-08" db="EMBL/GenBank/DDBJ databases">
        <title>Genomic Encyclopedia of Type Strains, Phase IV (KMG-IV): sequencing the most valuable type-strain genomes for metagenomic binning, comparative biology and taxonomic classification.</title>
        <authorList>
            <person name="Goeker M."/>
        </authorList>
    </citation>
    <scope>NUCLEOTIDE SEQUENCE [LARGE SCALE GENOMIC DNA]</scope>
    <source>
        <strain evidence="1 2">DSM 103526</strain>
    </source>
</reference>
<organism evidence="1 2">
    <name type="scientific">Anaerosolibacter carboniphilus</name>
    <dbReference type="NCBI Taxonomy" id="1417629"/>
    <lineage>
        <taxon>Bacteria</taxon>
        <taxon>Bacillati</taxon>
        <taxon>Bacillota</taxon>
        <taxon>Clostridia</taxon>
        <taxon>Peptostreptococcales</taxon>
        <taxon>Thermotaleaceae</taxon>
        <taxon>Anaerosolibacter</taxon>
    </lineage>
</organism>
<keyword evidence="2" id="KW-1185">Reference proteome</keyword>
<proteinExistence type="predicted"/>
<sequence length="75" mass="8756">MKEMGKMVAKLHEINGDTATIVTEKNYTVIIPVQMIPQGAKPGDLIYLEFKAEPNHEMSFKRIIELENDYIHRYY</sequence>
<dbReference type="EMBL" id="JACHEN010000027">
    <property type="protein sequence ID" value="MBB6217730.1"/>
    <property type="molecule type" value="Genomic_DNA"/>
</dbReference>
<protein>
    <submittedName>
        <fullName evidence="1">Transcription termination factor Rho</fullName>
    </submittedName>
</protein>
<name>A0A841L0K5_9FIRM</name>
<dbReference type="Proteomes" id="UP000579281">
    <property type="component" value="Unassembled WGS sequence"/>
</dbReference>